<dbReference type="Pfam" id="PF00158">
    <property type="entry name" value="Sigma54_activat"/>
    <property type="match status" value="1"/>
</dbReference>
<dbReference type="PANTHER" id="PTHR32071">
    <property type="entry name" value="TRANSCRIPTIONAL REGULATORY PROTEIN"/>
    <property type="match status" value="1"/>
</dbReference>
<evidence type="ECO:0000313" key="20">
    <source>
        <dbReference type="Proteomes" id="UP000464378"/>
    </source>
</evidence>
<dbReference type="InterPro" id="IPR027417">
    <property type="entry name" value="P-loop_NTPase"/>
</dbReference>
<dbReference type="AlphaFoldDB" id="A0A6C2YR00"/>
<evidence type="ECO:0000256" key="1">
    <source>
        <dbReference type="ARBA" id="ARBA00004496"/>
    </source>
</evidence>
<dbReference type="GO" id="GO:0043565">
    <property type="term" value="F:sequence-specific DNA binding"/>
    <property type="evidence" value="ECO:0007669"/>
    <property type="project" value="InterPro"/>
</dbReference>
<evidence type="ECO:0000256" key="10">
    <source>
        <dbReference type="ARBA" id="ARBA00023125"/>
    </source>
</evidence>
<evidence type="ECO:0000256" key="14">
    <source>
        <dbReference type="ARBA" id="ARBA00029881"/>
    </source>
</evidence>
<dbReference type="EMBL" id="LR586016">
    <property type="protein sequence ID" value="VIP03415.1"/>
    <property type="molecule type" value="Genomic_DNA"/>
</dbReference>
<dbReference type="InterPro" id="IPR003593">
    <property type="entry name" value="AAA+_ATPase"/>
</dbReference>
<dbReference type="PROSITE" id="PS50110">
    <property type="entry name" value="RESPONSE_REGULATORY"/>
    <property type="match status" value="1"/>
</dbReference>
<keyword evidence="12" id="KW-0804">Transcription</keyword>
<dbReference type="PANTHER" id="PTHR32071:SF95">
    <property type="entry name" value="DNA-BINDING TRANSCRIPTIONAL REGULATOR NTRC"/>
    <property type="match status" value="1"/>
</dbReference>
<dbReference type="InterPro" id="IPR001789">
    <property type="entry name" value="Sig_transdc_resp-reg_receiver"/>
</dbReference>
<dbReference type="SUPFAM" id="SSF52172">
    <property type="entry name" value="CheY-like"/>
    <property type="match status" value="1"/>
</dbReference>
<evidence type="ECO:0000256" key="7">
    <source>
        <dbReference type="ARBA" id="ARBA00022840"/>
    </source>
</evidence>
<evidence type="ECO:0000259" key="18">
    <source>
        <dbReference type="PROSITE" id="PS50110"/>
    </source>
</evidence>
<dbReference type="Gene3D" id="1.10.8.60">
    <property type="match status" value="1"/>
</dbReference>
<dbReference type="EMBL" id="LR593887">
    <property type="protein sequence ID" value="VTS04202.1"/>
    <property type="molecule type" value="Genomic_DNA"/>
</dbReference>
<dbReference type="Pfam" id="PF00072">
    <property type="entry name" value="Response_reg"/>
    <property type="match status" value="1"/>
</dbReference>
<dbReference type="Gene3D" id="3.40.50.2300">
    <property type="match status" value="1"/>
</dbReference>
<dbReference type="GO" id="GO:0005524">
    <property type="term" value="F:ATP binding"/>
    <property type="evidence" value="ECO:0007669"/>
    <property type="project" value="UniProtKB-KW"/>
</dbReference>
<dbReference type="GO" id="GO:0006355">
    <property type="term" value="P:regulation of DNA-templated transcription"/>
    <property type="evidence" value="ECO:0007669"/>
    <property type="project" value="InterPro"/>
</dbReference>
<keyword evidence="3" id="KW-0963">Cytoplasm</keyword>
<evidence type="ECO:0000256" key="5">
    <source>
        <dbReference type="ARBA" id="ARBA00022553"/>
    </source>
</evidence>
<reference evidence="19" key="1">
    <citation type="submission" date="2019-04" db="EMBL/GenBank/DDBJ databases">
        <authorList>
            <consortium name="Science for Life Laboratories"/>
        </authorList>
    </citation>
    <scope>NUCLEOTIDE SEQUENCE</scope>
    <source>
        <strain evidence="19">MBLW1</strain>
    </source>
</reference>
<dbReference type="PRINTS" id="PR01590">
    <property type="entry name" value="HTHFIS"/>
</dbReference>
<dbReference type="Gene3D" id="3.40.50.300">
    <property type="entry name" value="P-loop containing nucleotide triphosphate hydrolases"/>
    <property type="match status" value="1"/>
</dbReference>
<evidence type="ECO:0000256" key="6">
    <source>
        <dbReference type="ARBA" id="ARBA00022741"/>
    </source>
</evidence>
<evidence type="ECO:0000256" key="9">
    <source>
        <dbReference type="ARBA" id="ARBA00023015"/>
    </source>
</evidence>
<evidence type="ECO:0000256" key="15">
    <source>
        <dbReference type="ARBA" id="ARBA00031910"/>
    </source>
</evidence>
<dbReference type="InterPro" id="IPR011006">
    <property type="entry name" value="CheY-like_superfamily"/>
</dbReference>
<keyword evidence="9" id="KW-0805">Transcription regulation</keyword>
<evidence type="ECO:0000256" key="8">
    <source>
        <dbReference type="ARBA" id="ARBA00023012"/>
    </source>
</evidence>
<dbReference type="GO" id="GO:0000160">
    <property type="term" value="P:phosphorelay signal transduction system"/>
    <property type="evidence" value="ECO:0007669"/>
    <property type="project" value="UniProtKB-KW"/>
</dbReference>
<sequence>MPTLLLIDDEANVIYSLQAGLESDELTIISARTAKQGFRLVEQKHPDVILIDVRLPDMNGLEAFEKIKELDPRIPVIVITAFATTETAIEAMKRGAFEYLLKPVDLHQLREIVTRALELRRMQNVPTRFDETAADAVPGDDVIVGQSLVMQQVYKAIGRIASQDVAVLILGESGTGKELVARAIYQHSKRTKEPFLAINCAAIPDSLLESELFGHEKGAFTGADRQRVGKFEQANGGTLFLDEIGDMTPTTQAKVLRLLQEQQFERIGGQQPIRTDVRIIAATNQDLEAMSAAGKFRQDLIYRLNGYTITLPPLRERIDDIPLLVEHFLRLANIKLEKHVHAVAPEAMSLLTKHPWPGNVRELQNVVRYGVIQAVGEILTPDDLPTSVRGRSDSPIARPAEELPHWVKRVRELLDSGAGDIYRTLLHEFDAAVLQEVLRHVNGNQVHASELLGISRTTLRSKLESLDHPPSEPSGP</sequence>
<keyword evidence="11" id="KW-0010">Activator</keyword>
<dbReference type="FunFam" id="3.40.50.300:FF:000006">
    <property type="entry name" value="DNA-binding transcriptional regulator NtrC"/>
    <property type="match status" value="1"/>
</dbReference>
<dbReference type="SMART" id="SM00448">
    <property type="entry name" value="REC"/>
    <property type="match status" value="1"/>
</dbReference>
<dbReference type="InterPro" id="IPR058031">
    <property type="entry name" value="AAA_lid_NorR"/>
</dbReference>
<dbReference type="PROSITE" id="PS00676">
    <property type="entry name" value="SIGMA54_INTERACT_2"/>
    <property type="match status" value="1"/>
</dbReference>
<proteinExistence type="predicted"/>
<dbReference type="Pfam" id="PF25601">
    <property type="entry name" value="AAA_lid_14"/>
    <property type="match status" value="1"/>
</dbReference>
<evidence type="ECO:0000256" key="4">
    <source>
        <dbReference type="ARBA" id="ARBA00022491"/>
    </source>
</evidence>
<name>A0A6C2YR00_9BACT</name>
<dbReference type="Gene3D" id="1.10.10.60">
    <property type="entry name" value="Homeodomain-like"/>
    <property type="match status" value="1"/>
</dbReference>
<dbReference type="SUPFAM" id="SSF52540">
    <property type="entry name" value="P-loop containing nucleoside triphosphate hydrolases"/>
    <property type="match status" value="1"/>
</dbReference>
<organism evidence="19">
    <name type="scientific">Tuwongella immobilis</name>
    <dbReference type="NCBI Taxonomy" id="692036"/>
    <lineage>
        <taxon>Bacteria</taxon>
        <taxon>Pseudomonadati</taxon>
        <taxon>Planctomycetota</taxon>
        <taxon>Planctomycetia</taxon>
        <taxon>Gemmatales</taxon>
        <taxon>Gemmataceae</taxon>
        <taxon>Tuwongella</taxon>
    </lineage>
</organism>
<dbReference type="PROSITE" id="PS00675">
    <property type="entry name" value="SIGMA54_INTERACT_1"/>
    <property type="match status" value="1"/>
</dbReference>
<feature type="modified residue" description="4-aspartylphosphate" evidence="16">
    <location>
        <position position="52"/>
    </location>
</feature>
<dbReference type="Proteomes" id="UP000464378">
    <property type="component" value="Chromosome"/>
</dbReference>
<keyword evidence="7" id="KW-0067">ATP-binding</keyword>
<feature type="domain" description="Sigma-54 factor interaction" evidence="17">
    <location>
        <begin position="143"/>
        <end position="372"/>
    </location>
</feature>
<dbReference type="PROSITE" id="PS00688">
    <property type="entry name" value="SIGMA54_INTERACT_3"/>
    <property type="match status" value="1"/>
</dbReference>
<evidence type="ECO:0000256" key="2">
    <source>
        <dbReference type="ARBA" id="ARBA00019059"/>
    </source>
</evidence>
<keyword evidence="5 16" id="KW-0597">Phosphoprotein</keyword>
<dbReference type="InParanoid" id="A0A6C2YR00"/>
<dbReference type="InterPro" id="IPR025944">
    <property type="entry name" value="Sigma_54_int_dom_CS"/>
</dbReference>
<dbReference type="InterPro" id="IPR025662">
    <property type="entry name" value="Sigma_54_int_dom_ATP-bd_1"/>
</dbReference>
<evidence type="ECO:0000256" key="11">
    <source>
        <dbReference type="ARBA" id="ARBA00023159"/>
    </source>
</evidence>
<dbReference type="CDD" id="cd17536">
    <property type="entry name" value="REC_YesN-like"/>
    <property type="match status" value="1"/>
</dbReference>
<keyword evidence="10" id="KW-0238">DNA-binding</keyword>
<dbReference type="SMART" id="SM00382">
    <property type="entry name" value="AAA"/>
    <property type="match status" value="1"/>
</dbReference>
<evidence type="ECO:0000259" key="17">
    <source>
        <dbReference type="PROSITE" id="PS50045"/>
    </source>
</evidence>
<dbReference type="Pfam" id="PF02954">
    <property type="entry name" value="HTH_8"/>
    <property type="match status" value="1"/>
</dbReference>
<keyword evidence="8" id="KW-0902">Two-component regulatory system</keyword>
<keyword evidence="6" id="KW-0547">Nucleotide-binding</keyword>
<keyword evidence="4" id="KW-0678">Repressor</keyword>
<dbReference type="RefSeq" id="WP_162658488.1">
    <property type="nucleotide sequence ID" value="NZ_LR593887.1"/>
</dbReference>
<dbReference type="SUPFAM" id="SSF46689">
    <property type="entry name" value="Homeodomain-like"/>
    <property type="match status" value="1"/>
</dbReference>
<evidence type="ECO:0000256" key="13">
    <source>
        <dbReference type="ARBA" id="ARBA00023231"/>
    </source>
</evidence>
<evidence type="ECO:0000313" key="19">
    <source>
        <dbReference type="EMBL" id="VIP03415.1"/>
    </source>
</evidence>
<evidence type="ECO:0000256" key="3">
    <source>
        <dbReference type="ARBA" id="ARBA00022490"/>
    </source>
</evidence>
<accession>A0A6C2YR00</accession>
<evidence type="ECO:0000256" key="16">
    <source>
        <dbReference type="PROSITE-ProRule" id="PRU00169"/>
    </source>
</evidence>
<dbReference type="InterPro" id="IPR025943">
    <property type="entry name" value="Sigma_54_int_dom_ATP-bd_2"/>
</dbReference>
<dbReference type="FunCoup" id="A0A6C2YR00">
    <property type="interactions" value="194"/>
</dbReference>
<comment type="subcellular location">
    <subcellularLocation>
        <location evidence="1">Cytoplasm</location>
    </subcellularLocation>
</comment>
<protein>
    <recommendedName>
        <fullName evidence="2">DNA-binding transcriptional regulator NtrC</fullName>
    </recommendedName>
    <alternativeName>
        <fullName evidence="14">Nitrogen regulation protein NR(I)</fullName>
    </alternativeName>
    <alternativeName>
        <fullName evidence="15">Nitrogen regulator I</fullName>
    </alternativeName>
</protein>
<dbReference type="GO" id="GO:0005737">
    <property type="term" value="C:cytoplasm"/>
    <property type="evidence" value="ECO:0007669"/>
    <property type="project" value="UniProtKB-SubCell"/>
</dbReference>
<keyword evidence="20" id="KW-1185">Reference proteome</keyword>
<feature type="domain" description="Response regulatory" evidence="18">
    <location>
        <begin position="3"/>
        <end position="117"/>
    </location>
</feature>
<gene>
    <name evidence="19" type="ORF">GMBLW1_05450</name>
</gene>
<dbReference type="InterPro" id="IPR002078">
    <property type="entry name" value="Sigma_54_int"/>
</dbReference>
<evidence type="ECO:0000256" key="12">
    <source>
        <dbReference type="ARBA" id="ARBA00023163"/>
    </source>
</evidence>
<keyword evidence="13" id="KW-0535">Nitrogen fixation</keyword>
<dbReference type="CDD" id="cd00009">
    <property type="entry name" value="AAA"/>
    <property type="match status" value="1"/>
</dbReference>
<dbReference type="InterPro" id="IPR002197">
    <property type="entry name" value="HTH_Fis"/>
</dbReference>
<dbReference type="InterPro" id="IPR009057">
    <property type="entry name" value="Homeodomain-like_sf"/>
</dbReference>
<dbReference type="KEGG" id="tim:GMBLW1_05450"/>
<dbReference type="PROSITE" id="PS50045">
    <property type="entry name" value="SIGMA54_INTERACT_4"/>
    <property type="match status" value="1"/>
</dbReference>